<dbReference type="EMBL" id="CAVMJV010000011">
    <property type="protein sequence ID" value="CAK5044108.1"/>
    <property type="molecule type" value="Genomic_DNA"/>
</dbReference>
<organism evidence="1 2">
    <name type="scientific">Meloidogyne enterolobii</name>
    <name type="common">Root-knot nematode worm</name>
    <name type="synonym">Meloidogyne mayaguensis</name>
    <dbReference type="NCBI Taxonomy" id="390850"/>
    <lineage>
        <taxon>Eukaryota</taxon>
        <taxon>Metazoa</taxon>
        <taxon>Ecdysozoa</taxon>
        <taxon>Nematoda</taxon>
        <taxon>Chromadorea</taxon>
        <taxon>Rhabditida</taxon>
        <taxon>Tylenchina</taxon>
        <taxon>Tylenchomorpha</taxon>
        <taxon>Tylenchoidea</taxon>
        <taxon>Meloidogynidae</taxon>
        <taxon>Meloidogyninae</taxon>
        <taxon>Meloidogyne</taxon>
    </lineage>
</organism>
<dbReference type="Proteomes" id="UP001497535">
    <property type="component" value="Unassembled WGS sequence"/>
</dbReference>
<accession>A0ACB0YF69</accession>
<keyword evidence="2" id="KW-1185">Reference proteome</keyword>
<comment type="caution">
    <text evidence="1">The sequence shown here is derived from an EMBL/GenBank/DDBJ whole genome shotgun (WGS) entry which is preliminary data.</text>
</comment>
<name>A0ACB0YF69_MELEN</name>
<protein>
    <submittedName>
        <fullName evidence="1">Uncharacterized protein</fullName>
    </submittedName>
</protein>
<gene>
    <name evidence="1" type="ORF">MENTE1834_LOCUS11346</name>
</gene>
<evidence type="ECO:0000313" key="1">
    <source>
        <dbReference type="EMBL" id="CAK5044108.1"/>
    </source>
</evidence>
<sequence length="54" mass="6139">MEMLNEDIQKLNISEDKVVSESSKSSSSANSVDEDFNGNNPKMKEVEEIRNMEM</sequence>
<reference evidence="1" key="1">
    <citation type="submission" date="2023-11" db="EMBL/GenBank/DDBJ databases">
        <authorList>
            <person name="Poullet M."/>
        </authorList>
    </citation>
    <scope>NUCLEOTIDE SEQUENCE</scope>
    <source>
        <strain evidence="1">E1834</strain>
    </source>
</reference>
<evidence type="ECO:0000313" key="2">
    <source>
        <dbReference type="Proteomes" id="UP001497535"/>
    </source>
</evidence>
<proteinExistence type="predicted"/>